<organism evidence="6 7">
    <name type="scientific">Arthrobacter stackebrandtii</name>
    <dbReference type="NCBI Taxonomy" id="272161"/>
    <lineage>
        <taxon>Bacteria</taxon>
        <taxon>Bacillati</taxon>
        <taxon>Actinomycetota</taxon>
        <taxon>Actinomycetes</taxon>
        <taxon>Micrococcales</taxon>
        <taxon>Micrococcaceae</taxon>
        <taxon>Arthrobacter</taxon>
    </lineage>
</organism>
<dbReference type="Pfam" id="PF00440">
    <property type="entry name" value="TetR_N"/>
    <property type="match status" value="1"/>
</dbReference>
<name>A0ABS4Z187_9MICC</name>
<dbReference type="PROSITE" id="PS50977">
    <property type="entry name" value="HTH_TETR_2"/>
    <property type="match status" value="1"/>
</dbReference>
<dbReference type="InterPro" id="IPR050109">
    <property type="entry name" value="HTH-type_TetR-like_transc_reg"/>
</dbReference>
<sequence>MRPDFPVDHVLWHGTERNVRDQERRRRLLDAALELYGTQGYRATTVHAVCQGARVSTRSFYELYADQGELLTQLYHDLNNEVLAAIAARTVLPAPDALSAVKQLVAAALGPMLADERKARVLQVEVVGVSQALARERRLTTRRMASAVDAAFEDIAAAGLIDAAPKGLTSLILIGGITEALVQRVETKPSQREPTAEFIEQVAKVIVRMTGTCPPG</sequence>
<evidence type="ECO:0000256" key="1">
    <source>
        <dbReference type="ARBA" id="ARBA00023015"/>
    </source>
</evidence>
<evidence type="ECO:0000313" key="6">
    <source>
        <dbReference type="EMBL" id="MBP2414817.1"/>
    </source>
</evidence>
<proteinExistence type="predicted"/>
<dbReference type="PANTHER" id="PTHR30055:SF234">
    <property type="entry name" value="HTH-TYPE TRANSCRIPTIONAL REGULATOR BETI"/>
    <property type="match status" value="1"/>
</dbReference>
<feature type="DNA-binding region" description="H-T-H motif" evidence="4">
    <location>
        <begin position="45"/>
        <end position="64"/>
    </location>
</feature>
<evidence type="ECO:0000256" key="2">
    <source>
        <dbReference type="ARBA" id="ARBA00023125"/>
    </source>
</evidence>
<dbReference type="InterPro" id="IPR009057">
    <property type="entry name" value="Homeodomain-like_sf"/>
</dbReference>
<evidence type="ECO:0000256" key="3">
    <source>
        <dbReference type="ARBA" id="ARBA00023163"/>
    </source>
</evidence>
<keyword evidence="3" id="KW-0804">Transcription</keyword>
<dbReference type="Gene3D" id="1.10.357.10">
    <property type="entry name" value="Tetracycline Repressor, domain 2"/>
    <property type="match status" value="1"/>
</dbReference>
<keyword evidence="1" id="KW-0805">Transcription regulation</keyword>
<keyword evidence="7" id="KW-1185">Reference proteome</keyword>
<evidence type="ECO:0000313" key="7">
    <source>
        <dbReference type="Proteomes" id="UP000711614"/>
    </source>
</evidence>
<keyword evidence="2 4" id="KW-0238">DNA-binding</keyword>
<dbReference type="EMBL" id="JAGIOI010000001">
    <property type="protein sequence ID" value="MBP2414817.1"/>
    <property type="molecule type" value="Genomic_DNA"/>
</dbReference>
<reference evidence="6 7" key="1">
    <citation type="submission" date="2021-03" db="EMBL/GenBank/DDBJ databases">
        <title>Sequencing the genomes of 1000 actinobacteria strains.</title>
        <authorList>
            <person name="Klenk H.-P."/>
        </authorList>
    </citation>
    <scope>NUCLEOTIDE SEQUENCE [LARGE SCALE GENOMIC DNA]</scope>
    <source>
        <strain evidence="6 7">DSM 16005</strain>
    </source>
</reference>
<dbReference type="PANTHER" id="PTHR30055">
    <property type="entry name" value="HTH-TYPE TRANSCRIPTIONAL REGULATOR RUTR"/>
    <property type="match status" value="1"/>
</dbReference>
<feature type="domain" description="HTH tetR-type" evidence="5">
    <location>
        <begin position="22"/>
        <end position="82"/>
    </location>
</feature>
<dbReference type="SUPFAM" id="SSF46689">
    <property type="entry name" value="Homeodomain-like"/>
    <property type="match status" value="1"/>
</dbReference>
<comment type="caution">
    <text evidence="6">The sequence shown here is derived from an EMBL/GenBank/DDBJ whole genome shotgun (WGS) entry which is preliminary data.</text>
</comment>
<accession>A0ABS4Z187</accession>
<evidence type="ECO:0000256" key="4">
    <source>
        <dbReference type="PROSITE-ProRule" id="PRU00335"/>
    </source>
</evidence>
<dbReference type="InterPro" id="IPR001647">
    <property type="entry name" value="HTH_TetR"/>
</dbReference>
<gene>
    <name evidence="6" type="ORF">JOF48_003616</name>
</gene>
<dbReference type="RefSeq" id="WP_209683235.1">
    <property type="nucleotide sequence ID" value="NZ_JAGIOI010000001.1"/>
</dbReference>
<dbReference type="Proteomes" id="UP000711614">
    <property type="component" value="Unassembled WGS sequence"/>
</dbReference>
<protein>
    <submittedName>
        <fullName evidence="6">AcrR family transcriptional regulator</fullName>
    </submittedName>
</protein>
<evidence type="ECO:0000259" key="5">
    <source>
        <dbReference type="PROSITE" id="PS50977"/>
    </source>
</evidence>